<evidence type="ECO:0000313" key="2">
    <source>
        <dbReference type="Proteomes" id="UP000052230"/>
    </source>
</evidence>
<accession>A0A0U5FCJ4</accession>
<keyword evidence="2" id="KW-1185">Reference proteome</keyword>
<dbReference type="EMBL" id="CCXZ01000024">
    <property type="protein sequence ID" value="CEG14655.1"/>
    <property type="molecule type" value="Genomic_DNA"/>
</dbReference>
<dbReference type="Proteomes" id="UP000052230">
    <property type="component" value="Unassembled WGS sequence"/>
</dbReference>
<name>A0A0U5FCJ4_XANCI</name>
<gene>
    <name evidence="1" type="ORF">XAC3562_120122</name>
</gene>
<protein>
    <submittedName>
        <fullName evidence="1">Uncharacterized protein</fullName>
    </submittedName>
</protein>
<reference evidence="1 2" key="1">
    <citation type="submission" date="2014-09" db="EMBL/GenBank/DDBJ databases">
        <authorList>
            <person name="Regsiter A."/>
        </authorList>
    </citation>
    <scope>NUCLEOTIDE SEQUENCE [LARGE SCALE GENOMIC DNA]</scope>
</reference>
<organism evidence="1 2">
    <name type="scientific">Xanthomonas citri pv. citri</name>
    <dbReference type="NCBI Taxonomy" id="611301"/>
    <lineage>
        <taxon>Bacteria</taxon>
        <taxon>Pseudomonadati</taxon>
        <taxon>Pseudomonadota</taxon>
        <taxon>Gammaproteobacteria</taxon>
        <taxon>Lysobacterales</taxon>
        <taxon>Lysobacteraceae</taxon>
        <taxon>Xanthomonas</taxon>
    </lineage>
</organism>
<sequence length="70" mass="7873">MAPFSRAIPQRTFLRQGKLSLTGIKTLRMRSLDGNLDPKDTVLAIRRRWSPFVGIHCVADPESPTDARLP</sequence>
<comment type="caution">
    <text evidence="1">The sequence shown here is derived from an EMBL/GenBank/DDBJ whole genome shotgun (WGS) entry which is preliminary data.</text>
</comment>
<proteinExistence type="predicted"/>
<dbReference type="AlphaFoldDB" id="A0A0U5FCJ4"/>
<evidence type="ECO:0000313" key="1">
    <source>
        <dbReference type="EMBL" id="CEG14655.1"/>
    </source>
</evidence>